<gene>
    <name evidence="9" type="ORF">H0E87_012820</name>
</gene>
<dbReference type="InterPro" id="IPR003100">
    <property type="entry name" value="PAZ_dom"/>
</dbReference>
<dbReference type="InterPro" id="IPR032473">
    <property type="entry name" value="Argonaute_Mid_dom"/>
</dbReference>
<accession>A0A8T2YKZ8</accession>
<dbReference type="Pfam" id="PF02171">
    <property type="entry name" value="Piwi"/>
    <property type="match status" value="1"/>
</dbReference>
<dbReference type="InterPro" id="IPR032472">
    <property type="entry name" value="ArgoL2"/>
</dbReference>
<comment type="caution">
    <text evidence="9">The sequence shown here is derived from an EMBL/GenBank/DDBJ whole genome shotgun (WGS) entry which is preliminary data.</text>
</comment>
<name>A0A8T2YKZ8_POPDE</name>
<proteinExistence type="inferred from homology"/>
<dbReference type="GO" id="GO:0051607">
    <property type="term" value="P:defense response to virus"/>
    <property type="evidence" value="ECO:0007669"/>
    <property type="project" value="UniProtKB-ARBA"/>
</dbReference>
<feature type="compositionally biased region" description="Low complexity" evidence="6">
    <location>
        <begin position="24"/>
        <end position="43"/>
    </location>
</feature>
<dbReference type="CDD" id="cd02846">
    <property type="entry name" value="PAZ_argonaute_like"/>
    <property type="match status" value="1"/>
</dbReference>
<reference evidence="9" key="1">
    <citation type="journal article" date="2021" name="J. Hered.">
        <title>Genome Assembly of Salicaceae Populus deltoides (Eastern Cottonwood) I-69 Based on Nanopore Sequencing and Hi-C Technologies.</title>
        <authorList>
            <person name="Bai S."/>
            <person name="Wu H."/>
            <person name="Zhang J."/>
            <person name="Pan Z."/>
            <person name="Zhao W."/>
            <person name="Li Z."/>
            <person name="Tong C."/>
        </authorList>
    </citation>
    <scope>NUCLEOTIDE SEQUENCE</scope>
    <source>
        <tissue evidence="9">Leaf</tissue>
    </source>
</reference>
<feature type="domain" description="Piwi" evidence="8">
    <location>
        <begin position="537"/>
        <end position="841"/>
    </location>
</feature>
<organism evidence="9 10">
    <name type="scientific">Populus deltoides</name>
    <name type="common">Eastern poplar</name>
    <name type="synonym">Eastern cottonwood</name>
    <dbReference type="NCBI Taxonomy" id="3696"/>
    <lineage>
        <taxon>Eukaryota</taxon>
        <taxon>Viridiplantae</taxon>
        <taxon>Streptophyta</taxon>
        <taxon>Embryophyta</taxon>
        <taxon>Tracheophyta</taxon>
        <taxon>Spermatophyta</taxon>
        <taxon>Magnoliopsida</taxon>
        <taxon>eudicotyledons</taxon>
        <taxon>Gunneridae</taxon>
        <taxon>Pentapetalae</taxon>
        <taxon>rosids</taxon>
        <taxon>fabids</taxon>
        <taxon>Malpighiales</taxon>
        <taxon>Salicaceae</taxon>
        <taxon>Saliceae</taxon>
        <taxon>Populus</taxon>
    </lineage>
</organism>
<keyword evidence="4" id="KW-0943">RNA-mediated gene silencing</keyword>
<feature type="region of interest" description="Disordered" evidence="6">
    <location>
        <begin position="1"/>
        <end position="80"/>
    </location>
</feature>
<keyword evidence="3" id="KW-0810">Translation regulation</keyword>
<dbReference type="InterPro" id="IPR032474">
    <property type="entry name" value="Argonaute_N"/>
</dbReference>
<dbReference type="InterPro" id="IPR036085">
    <property type="entry name" value="PAZ_dom_sf"/>
</dbReference>
<dbReference type="CDD" id="cd04657">
    <property type="entry name" value="Piwi_ago-like"/>
    <property type="match status" value="1"/>
</dbReference>
<dbReference type="InterPro" id="IPR012337">
    <property type="entry name" value="RNaseH-like_sf"/>
</dbReference>
<dbReference type="FunFam" id="3.40.50.2300:FF:000110">
    <property type="entry name" value="Argonaute 10"/>
    <property type="match status" value="1"/>
</dbReference>
<dbReference type="InterPro" id="IPR003165">
    <property type="entry name" value="Piwi"/>
</dbReference>
<evidence type="ECO:0008006" key="11">
    <source>
        <dbReference type="Google" id="ProtNLM"/>
    </source>
</evidence>
<dbReference type="SMART" id="SM01163">
    <property type="entry name" value="DUF1785"/>
    <property type="match status" value="1"/>
</dbReference>
<evidence type="ECO:0000259" key="8">
    <source>
        <dbReference type="PROSITE" id="PS50822"/>
    </source>
</evidence>
<dbReference type="Pfam" id="PF16487">
    <property type="entry name" value="ArgoMid"/>
    <property type="match status" value="1"/>
</dbReference>
<dbReference type="Pfam" id="PF16488">
    <property type="entry name" value="ArgoL2"/>
    <property type="match status" value="1"/>
</dbReference>
<dbReference type="GO" id="GO:0031047">
    <property type="term" value="P:regulatory ncRNA-mediated gene silencing"/>
    <property type="evidence" value="ECO:0007669"/>
    <property type="project" value="UniProtKB-KW"/>
</dbReference>
<evidence type="ECO:0000256" key="2">
    <source>
        <dbReference type="ARBA" id="ARBA00022491"/>
    </source>
</evidence>
<evidence type="ECO:0000259" key="7">
    <source>
        <dbReference type="PROSITE" id="PS50821"/>
    </source>
</evidence>
<dbReference type="Gene3D" id="3.30.420.10">
    <property type="entry name" value="Ribonuclease H-like superfamily/Ribonuclease H"/>
    <property type="match status" value="1"/>
</dbReference>
<dbReference type="Pfam" id="PF16486">
    <property type="entry name" value="ArgoN"/>
    <property type="match status" value="1"/>
</dbReference>
<dbReference type="GO" id="GO:1990904">
    <property type="term" value="C:ribonucleoprotein complex"/>
    <property type="evidence" value="ECO:0007669"/>
    <property type="project" value="UniProtKB-KW"/>
</dbReference>
<dbReference type="SUPFAM" id="SSF53098">
    <property type="entry name" value="Ribonuclease H-like"/>
    <property type="match status" value="1"/>
</dbReference>
<feature type="compositionally biased region" description="Low complexity" evidence="6">
    <location>
        <begin position="63"/>
        <end position="80"/>
    </location>
</feature>
<dbReference type="InterPro" id="IPR045246">
    <property type="entry name" value="Piwi_ago-like"/>
</dbReference>
<dbReference type="GO" id="GO:0003723">
    <property type="term" value="F:RNA binding"/>
    <property type="evidence" value="ECO:0007669"/>
    <property type="project" value="InterPro"/>
</dbReference>
<dbReference type="AlphaFoldDB" id="A0A8T2YKZ8"/>
<dbReference type="InterPro" id="IPR014811">
    <property type="entry name" value="ArgoL1"/>
</dbReference>
<dbReference type="FunFam" id="3.30.420.10:FF:000013">
    <property type="entry name" value="protein argonaute 10-like"/>
    <property type="match status" value="1"/>
</dbReference>
<dbReference type="PROSITE" id="PS50821">
    <property type="entry name" value="PAZ"/>
    <property type="match status" value="1"/>
</dbReference>
<sequence>MYGRGRRGGSPAPAKGGGRGRGHGAPLPSPMASSEADSISSVSQLGGEMERLSVQTEPPAPTQAPAAIPAPQQQKQQQQLVPASSVKFAQRPDHGTVGSRCLIRANHFLVELADRDLHHYDVSITPEVASRGVNRAIMRELLASNSTHFQSRKPAYDGRKGFYTAGPLTFTSKDFVVTLVDKDDKGSHYNPYICTTEKRGNSKSLSAGLGGQNEIGNGIECWKGFYQSLRPTQMGMSLNIDVSVAAFYEPILAVDFVAKLLNLGDPIRAATKPLSDSDRAKLKKALRGVRVKVTHGEEKRYKITGISPSATNHLRFAAEDGKQKSVVQYFLEKYNIRLRFASWPALQSGNDSRPIFLPMECCKIIEGQRYSKKLNEKQVTAFLREACRRPVEREHSIEQIVHFNDVAQDDLAKEFGVSVKKELTCIDARVLPPPVLKYHDLGKARTVRPRVGQWNMINAKLFNGATVNFWMCVNFSSLGEQMAASFCRALVGMCNNKGMVINPAPVFPIRSGHPNQLEKTLAEVHSMCNNERKQLQILIIILPDVSGSYGTIKRVCETELGIVSQCCQPKQARKCSPQYLENVALKINVKAGGRNTVLEDALNRRIPLLSDTPTIIFGADVTHPQPGEDSSPSIAAIVASMDWPEVTTYRGLVSAQKHRQEIIQDCAGMIRELMIAFRRTTNQKPSRIIFYRDGVSEGQFSQVLLYEMDAIRKACASLEPNYLPPVTFIVVQKRHHTRLFATNPNQTDKSGNILPGTVVDTKICHPSEHDFYLCSHAGIQGTSRPVHYHVLCDMNKFTADCLQMLTNNLCYTYARCTRSVSVVPPAYYAHLAAFRARYYIEGDIASDSGGGGTGPPVRREAAPVHPLPAISPNVKNVMFYC</sequence>
<dbReference type="PANTHER" id="PTHR22891">
    <property type="entry name" value="EUKARYOTIC TRANSLATION INITIATION FACTOR 2C"/>
    <property type="match status" value="1"/>
</dbReference>
<feature type="domain" description="PAZ" evidence="7">
    <location>
        <begin position="252"/>
        <end position="366"/>
    </location>
</feature>
<dbReference type="InterPro" id="IPR036397">
    <property type="entry name" value="RNaseH_sf"/>
</dbReference>
<evidence type="ECO:0000256" key="3">
    <source>
        <dbReference type="ARBA" id="ARBA00022845"/>
    </source>
</evidence>
<evidence type="ECO:0000256" key="1">
    <source>
        <dbReference type="ARBA" id="ARBA00008201"/>
    </source>
</evidence>
<evidence type="ECO:0000256" key="5">
    <source>
        <dbReference type="ARBA" id="ARBA00023274"/>
    </source>
</evidence>
<keyword evidence="10" id="KW-1185">Reference proteome</keyword>
<dbReference type="Pfam" id="PF08699">
    <property type="entry name" value="ArgoL1"/>
    <property type="match status" value="1"/>
</dbReference>
<dbReference type="EMBL" id="JACEGQ020000006">
    <property type="protein sequence ID" value="KAH8505751.1"/>
    <property type="molecule type" value="Genomic_DNA"/>
</dbReference>
<dbReference type="GO" id="GO:0006417">
    <property type="term" value="P:regulation of translation"/>
    <property type="evidence" value="ECO:0007669"/>
    <property type="project" value="UniProtKB-KW"/>
</dbReference>
<evidence type="ECO:0000313" key="10">
    <source>
        <dbReference type="Proteomes" id="UP000807159"/>
    </source>
</evidence>
<dbReference type="Gene3D" id="2.170.260.10">
    <property type="entry name" value="paz domain"/>
    <property type="match status" value="1"/>
</dbReference>
<protein>
    <recommendedName>
        <fullName evidence="11">Argonaute family protein</fullName>
    </recommendedName>
</protein>
<evidence type="ECO:0000256" key="6">
    <source>
        <dbReference type="SAM" id="MobiDB-lite"/>
    </source>
</evidence>
<evidence type="ECO:0000313" key="9">
    <source>
        <dbReference type="EMBL" id="KAH8505751.1"/>
    </source>
</evidence>
<keyword evidence="5" id="KW-0687">Ribonucleoprotein</keyword>
<evidence type="ECO:0000256" key="4">
    <source>
        <dbReference type="ARBA" id="ARBA00023158"/>
    </source>
</evidence>
<dbReference type="PROSITE" id="PS50822">
    <property type="entry name" value="PIWI"/>
    <property type="match status" value="1"/>
</dbReference>
<dbReference type="SMART" id="SM00949">
    <property type="entry name" value="PAZ"/>
    <property type="match status" value="1"/>
</dbReference>
<comment type="similarity">
    <text evidence="1">Belongs to the argonaute family. Ago subfamily.</text>
</comment>
<dbReference type="Proteomes" id="UP000807159">
    <property type="component" value="Chromosome 6"/>
</dbReference>
<keyword evidence="2" id="KW-0678">Repressor</keyword>
<dbReference type="Gene3D" id="3.40.50.2300">
    <property type="match status" value="1"/>
</dbReference>
<dbReference type="Pfam" id="PF02170">
    <property type="entry name" value="PAZ"/>
    <property type="match status" value="1"/>
</dbReference>
<dbReference type="SMART" id="SM00950">
    <property type="entry name" value="Piwi"/>
    <property type="match status" value="1"/>
</dbReference>
<dbReference type="SUPFAM" id="SSF101690">
    <property type="entry name" value="PAZ domain"/>
    <property type="match status" value="1"/>
</dbReference>